<feature type="region of interest" description="Disordered" evidence="1">
    <location>
        <begin position="1"/>
        <end position="60"/>
    </location>
</feature>
<reference evidence="2" key="1">
    <citation type="journal article" date="2023" name="Mol. Phylogenet. Evol.">
        <title>Genome-scale phylogeny and comparative genomics of the fungal order Sordariales.</title>
        <authorList>
            <person name="Hensen N."/>
            <person name="Bonometti L."/>
            <person name="Westerberg I."/>
            <person name="Brannstrom I.O."/>
            <person name="Guillou S."/>
            <person name="Cros-Aarteil S."/>
            <person name="Calhoun S."/>
            <person name="Haridas S."/>
            <person name="Kuo A."/>
            <person name="Mondo S."/>
            <person name="Pangilinan J."/>
            <person name="Riley R."/>
            <person name="LaButti K."/>
            <person name="Andreopoulos B."/>
            <person name="Lipzen A."/>
            <person name="Chen C."/>
            <person name="Yan M."/>
            <person name="Daum C."/>
            <person name="Ng V."/>
            <person name="Clum A."/>
            <person name="Steindorff A."/>
            <person name="Ohm R.A."/>
            <person name="Martin F."/>
            <person name="Silar P."/>
            <person name="Natvig D.O."/>
            <person name="Lalanne C."/>
            <person name="Gautier V."/>
            <person name="Ament-Velasquez S.L."/>
            <person name="Kruys A."/>
            <person name="Hutchinson M.I."/>
            <person name="Powell A.J."/>
            <person name="Barry K."/>
            <person name="Miller A.N."/>
            <person name="Grigoriev I.V."/>
            <person name="Debuchy R."/>
            <person name="Gladieux P."/>
            <person name="Hiltunen Thoren M."/>
            <person name="Johannesson H."/>
        </authorList>
    </citation>
    <scope>NUCLEOTIDE SEQUENCE</scope>
    <source>
        <strain evidence="2">CBS 757.83</strain>
    </source>
</reference>
<dbReference type="Proteomes" id="UP001305647">
    <property type="component" value="Unassembled WGS sequence"/>
</dbReference>
<proteinExistence type="predicted"/>
<keyword evidence="3" id="KW-1185">Reference proteome</keyword>
<protein>
    <submittedName>
        <fullName evidence="2">Uncharacterized protein</fullName>
    </submittedName>
</protein>
<dbReference type="AlphaFoldDB" id="A0AAN6QAK9"/>
<dbReference type="EMBL" id="MU863624">
    <property type="protein sequence ID" value="KAK4106703.1"/>
    <property type="molecule type" value="Genomic_DNA"/>
</dbReference>
<evidence type="ECO:0000256" key="1">
    <source>
        <dbReference type="SAM" id="MobiDB-lite"/>
    </source>
</evidence>
<reference evidence="2" key="2">
    <citation type="submission" date="2023-05" db="EMBL/GenBank/DDBJ databases">
        <authorList>
            <consortium name="Lawrence Berkeley National Laboratory"/>
            <person name="Steindorff A."/>
            <person name="Hensen N."/>
            <person name="Bonometti L."/>
            <person name="Westerberg I."/>
            <person name="Brannstrom I.O."/>
            <person name="Guillou S."/>
            <person name="Cros-Aarteil S."/>
            <person name="Calhoun S."/>
            <person name="Haridas S."/>
            <person name="Kuo A."/>
            <person name="Mondo S."/>
            <person name="Pangilinan J."/>
            <person name="Riley R."/>
            <person name="Labutti K."/>
            <person name="Andreopoulos B."/>
            <person name="Lipzen A."/>
            <person name="Chen C."/>
            <person name="Yanf M."/>
            <person name="Daum C."/>
            <person name="Ng V."/>
            <person name="Clum A."/>
            <person name="Ohm R."/>
            <person name="Martin F."/>
            <person name="Silar P."/>
            <person name="Natvig D."/>
            <person name="Lalanne C."/>
            <person name="Gautier V."/>
            <person name="Ament-Velasquez S.L."/>
            <person name="Kruys A."/>
            <person name="Hutchinson M.I."/>
            <person name="Powell A.J."/>
            <person name="Barry K."/>
            <person name="Miller A.N."/>
            <person name="Grigoriev I.V."/>
            <person name="Debuchy R."/>
            <person name="Gladieux P."/>
            <person name="Thoren M.H."/>
            <person name="Johannesson H."/>
        </authorList>
    </citation>
    <scope>NUCLEOTIDE SEQUENCE</scope>
    <source>
        <strain evidence="2">CBS 757.83</strain>
    </source>
</reference>
<organism evidence="2 3">
    <name type="scientific">Parathielavia hyrcaniae</name>
    <dbReference type="NCBI Taxonomy" id="113614"/>
    <lineage>
        <taxon>Eukaryota</taxon>
        <taxon>Fungi</taxon>
        <taxon>Dikarya</taxon>
        <taxon>Ascomycota</taxon>
        <taxon>Pezizomycotina</taxon>
        <taxon>Sordariomycetes</taxon>
        <taxon>Sordariomycetidae</taxon>
        <taxon>Sordariales</taxon>
        <taxon>Chaetomiaceae</taxon>
        <taxon>Parathielavia</taxon>
    </lineage>
</organism>
<gene>
    <name evidence="2" type="ORF">N658DRAFT_491337</name>
</gene>
<comment type="caution">
    <text evidence="2">The sequence shown here is derived from an EMBL/GenBank/DDBJ whole genome shotgun (WGS) entry which is preliminary data.</text>
</comment>
<accession>A0AAN6QAK9</accession>
<sequence length="60" mass="6296">MSPFHVGPGSRQRGQARGEEARPPLVRIPSPSPGQVADHGSPHSGSATPANFKKIVRGSR</sequence>
<evidence type="ECO:0000313" key="2">
    <source>
        <dbReference type="EMBL" id="KAK4106703.1"/>
    </source>
</evidence>
<name>A0AAN6QAK9_9PEZI</name>
<evidence type="ECO:0000313" key="3">
    <source>
        <dbReference type="Proteomes" id="UP001305647"/>
    </source>
</evidence>